<reference evidence="2" key="1">
    <citation type="journal article" date="2023" name="Int. J. Syst. Evol. Microbiol.">
        <title>Sinisalibacter aestuarii sp. nov., isolated from estuarine sediment of the Arakawa River.</title>
        <authorList>
            <person name="Arafat S.T."/>
            <person name="Hirano S."/>
            <person name="Sato A."/>
            <person name="Takeuchi K."/>
            <person name="Yasuda T."/>
            <person name="Terahara T."/>
            <person name="Hamada M."/>
            <person name="Kobayashi T."/>
        </authorList>
    </citation>
    <scope>NUCLEOTIDE SEQUENCE</scope>
    <source>
        <strain evidence="2">B-399</strain>
    </source>
</reference>
<evidence type="ECO:0000256" key="1">
    <source>
        <dbReference type="SAM" id="SignalP"/>
    </source>
</evidence>
<feature type="chain" id="PRO_5045551244" description="Outer membrane protein beta-barrel domain-containing protein" evidence="1">
    <location>
        <begin position="24"/>
        <end position="240"/>
    </location>
</feature>
<protein>
    <recommendedName>
        <fullName evidence="4">Outer membrane protein beta-barrel domain-containing protein</fullName>
    </recommendedName>
</protein>
<dbReference type="Proteomes" id="UP001144205">
    <property type="component" value="Unassembled WGS sequence"/>
</dbReference>
<accession>A0ABQ5LU45</accession>
<evidence type="ECO:0000313" key="3">
    <source>
        <dbReference type="Proteomes" id="UP001144205"/>
    </source>
</evidence>
<organism evidence="2 3">
    <name type="scientific">Sinisalibacter aestuarii</name>
    <dbReference type="NCBI Taxonomy" id="2949426"/>
    <lineage>
        <taxon>Bacteria</taxon>
        <taxon>Pseudomonadati</taxon>
        <taxon>Pseudomonadota</taxon>
        <taxon>Alphaproteobacteria</taxon>
        <taxon>Rhodobacterales</taxon>
        <taxon>Roseobacteraceae</taxon>
        <taxon>Sinisalibacter</taxon>
    </lineage>
</organism>
<gene>
    <name evidence="2" type="ORF">STA1M1_20120</name>
</gene>
<evidence type="ECO:0000313" key="2">
    <source>
        <dbReference type="EMBL" id="GKY88143.1"/>
    </source>
</evidence>
<keyword evidence="3" id="KW-1185">Reference proteome</keyword>
<sequence length="240" mass="25949">MKQKVLSTGGLVIGLLIASPASAFEFSGTDVSLQYFNWWTSALNPQKAIGSANFGFELGSNLYGQFGATSAAVLGTGGGLDFGSMELHLGIHATDNIDFGVFAGVDHYLFGGAPFDYHVGAEVGFSLGAFEAEIYGGRYFEANDPAVEIFAGGAVSYAVSDAFELSAGLFYNAEPYTVWEEYYLDFAARYNVNENWFVEGIYSWQPQFAEHGVGVRIGFETDGGTRFTNHDFTSLANSFY</sequence>
<evidence type="ECO:0008006" key="4">
    <source>
        <dbReference type="Google" id="ProtNLM"/>
    </source>
</evidence>
<dbReference type="EMBL" id="BROH01000005">
    <property type="protein sequence ID" value="GKY88143.1"/>
    <property type="molecule type" value="Genomic_DNA"/>
</dbReference>
<feature type="signal peptide" evidence="1">
    <location>
        <begin position="1"/>
        <end position="23"/>
    </location>
</feature>
<name>A0ABQ5LU45_9RHOB</name>
<keyword evidence="1" id="KW-0732">Signal</keyword>
<comment type="caution">
    <text evidence="2">The sequence shown here is derived from an EMBL/GenBank/DDBJ whole genome shotgun (WGS) entry which is preliminary data.</text>
</comment>
<proteinExistence type="predicted"/>
<dbReference type="RefSeq" id="WP_281842188.1">
    <property type="nucleotide sequence ID" value="NZ_BROH01000005.1"/>
</dbReference>